<dbReference type="Proteomes" id="UP000186112">
    <property type="component" value="Unassembled WGS sequence"/>
</dbReference>
<dbReference type="InterPro" id="IPR016162">
    <property type="entry name" value="Ald_DH_N"/>
</dbReference>
<feature type="domain" description="Aldehyde dehydrogenase" evidence="8">
    <location>
        <begin position="305"/>
        <end position="375"/>
    </location>
</feature>
<evidence type="ECO:0000256" key="4">
    <source>
        <dbReference type="ARBA" id="ARBA00022857"/>
    </source>
</evidence>
<comment type="pathway">
    <text evidence="1 7">Amino-acid biosynthesis; L-proline biosynthesis; L-glutamate 5-semialdehyde from L-glutamate: step 2/2.</text>
</comment>
<dbReference type="InterPro" id="IPR016161">
    <property type="entry name" value="Ald_DH/histidinol_DH"/>
</dbReference>
<dbReference type="CDD" id="cd07079">
    <property type="entry name" value="ALDH_F18-19_ProA-GPR"/>
    <property type="match status" value="1"/>
</dbReference>
<dbReference type="PANTHER" id="PTHR11063">
    <property type="entry name" value="GLUTAMATE SEMIALDEHYDE DEHYDROGENASE"/>
    <property type="match status" value="1"/>
</dbReference>
<dbReference type="InterPro" id="IPR015590">
    <property type="entry name" value="Aldehyde_DH_dom"/>
</dbReference>
<dbReference type="Gene3D" id="3.40.605.10">
    <property type="entry name" value="Aldehyde Dehydrogenase, Chain A, domain 1"/>
    <property type="match status" value="1"/>
</dbReference>
<dbReference type="GO" id="GO:0055129">
    <property type="term" value="P:L-proline biosynthetic process"/>
    <property type="evidence" value="ECO:0007669"/>
    <property type="project" value="UniProtKB-UniRule"/>
</dbReference>
<evidence type="ECO:0000313" key="10">
    <source>
        <dbReference type="Proteomes" id="UP000186112"/>
    </source>
</evidence>
<proteinExistence type="inferred from homology"/>
<dbReference type="PANTHER" id="PTHR11063:SF8">
    <property type="entry name" value="DELTA-1-PYRROLINE-5-CARBOXYLATE SYNTHASE"/>
    <property type="match status" value="1"/>
</dbReference>
<comment type="function">
    <text evidence="7">Catalyzes the NADPH-dependent reduction of L-glutamate 5-phosphate into L-glutamate 5-semialdehyde and phosphate. The product spontaneously undergoes cyclization to form 1-pyrroline-5-carboxylate.</text>
</comment>
<evidence type="ECO:0000313" key="9">
    <source>
        <dbReference type="EMBL" id="OLS02229.1"/>
    </source>
</evidence>
<keyword evidence="5 7" id="KW-0560">Oxidoreductase</keyword>
<organism evidence="9 10">
    <name type="scientific">Tissierella creatinophila DSM 6911</name>
    <dbReference type="NCBI Taxonomy" id="1123403"/>
    <lineage>
        <taxon>Bacteria</taxon>
        <taxon>Bacillati</taxon>
        <taxon>Bacillota</taxon>
        <taxon>Tissierellia</taxon>
        <taxon>Tissierellales</taxon>
        <taxon>Tissierellaceae</taxon>
        <taxon>Tissierella</taxon>
    </lineage>
</organism>
<name>A0A1U7M4T5_TISCR</name>
<evidence type="ECO:0000256" key="6">
    <source>
        <dbReference type="ARBA" id="ARBA00049024"/>
    </source>
</evidence>
<keyword evidence="2 7" id="KW-0028">Amino-acid biosynthesis</keyword>
<evidence type="ECO:0000256" key="5">
    <source>
        <dbReference type="ARBA" id="ARBA00023002"/>
    </source>
</evidence>
<protein>
    <recommendedName>
        <fullName evidence="7">Gamma-glutamyl phosphate reductase</fullName>
        <shortName evidence="7">GPR</shortName>
        <ecNumber evidence="7">1.2.1.41</ecNumber>
    </recommendedName>
    <alternativeName>
        <fullName evidence="7">Glutamate-5-semialdehyde dehydrogenase</fullName>
    </alternativeName>
    <alternativeName>
        <fullName evidence="7">Glutamyl-gamma-semialdehyde dehydrogenase</fullName>
        <shortName evidence="7">GSA dehydrogenase</shortName>
    </alternativeName>
</protein>
<dbReference type="FunFam" id="3.40.309.10:FF:000006">
    <property type="entry name" value="Gamma-glutamyl phosphate reductase"/>
    <property type="match status" value="1"/>
</dbReference>
<dbReference type="NCBIfam" id="NF001221">
    <property type="entry name" value="PRK00197.1"/>
    <property type="match status" value="1"/>
</dbReference>
<dbReference type="EMBL" id="LTDM01000035">
    <property type="protein sequence ID" value="OLS02229.1"/>
    <property type="molecule type" value="Genomic_DNA"/>
</dbReference>
<dbReference type="InterPro" id="IPR000965">
    <property type="entry name" value="GPR_dom"/>
</dbReference>
<accession>A0A1U7M4T5</accession>
<dbReference type="HAMAP" id="MF_00412">
    <property type="entry name" value="ProA"/>
    <property type="match status" value="1"/>
</dbReference>
<keyword evidence="7" id="KW-0963">Cytoplasm</keyword>
<evidence type="ECO:0000256" key="7">
    <source>
        <dbReference type="HAMAP-Rule" id="MF_00412"/>
    </source>
</evidence>
<evidence type="ECO:0000256" key="1">
    <source>
        <dbReference type="ARBA" id="ARBA00004985"/>
    </source>
</evidence>
<dbReference type="AlphaFoldDB" id="A0A1U7M4T5"/>
<feature type="domain" description="Aldehyde dehydrogenase" evidence="8">
    <location>
        <begin position="14"/>
        <end position="280"/>
    </location>
</feature>
<keyword evidence="10" id="KW-1185">Reference proteome</keyword>
<dbReference type="GO" id="GO:0004350">
    <property type="term" value="F:glutamate-5-semialdehyde dehydrogenase activity"/>
    <property type="evidence" value="ECO:0007669"/>
    <property type="project" value="UniProtKB-UniRule"/>
</dbReference>
<dbReference type="SUPFAM" id="SSF53720">
    <property type="entry name" value="ALDH-like"/>
    <property type="match status" value="1"/>
</dbReference>
<dbReference type="GO" id="GO:0050661">
    <property type="term" value="F:NADP binding"/>
    <property type="evidence" value="ECO:0007669"/>
    <property type="project" value="InterPro"/>
</dbReference>
<comment type="subcellular location">
    <subcellularLocation>
        <location evidence="7">Cytoplasm</location>
    </subcellularLocation>
</comment>
<comment type="caution">
    <text evidence="9">The sequence shown here is derived from an EMBL/GenBank/DDBJ whole genome shotgun (WGS) entry which is preliminary data.</text>
</comment>
<dbReference type="UniPathway" id="UPA00098">
    <property type="reaction ID" value="UER00360"/>
</dbReference>
<reference evidence="9 10" key="1">
    <citation type="submission" date="2016-02" db="EMBL/GenBank/DDBJ databases">
        <title>Genome sequence of Tissierella creatinophila DSM 6911.</title>
        <authorList>
            <person name="Poehlein A."/>
            <person name="Daniel R."/>
        </authorList>
    </citation>
    <scope>NUCLEOTIDE SEQUENCE [LARGE SCALE GENOMIC DNA]</scope>
    <source>
        <strain evidence="9 10">DSM 6911</strain>
    </source>
</reference>
<comment type="similarity">
    <text evidence="7">Belongs to the gamma-glutamyl phosphate reductase family.</text>
</comment>
<dbReference type="EC" id="1.2.1.41" evidence="7"/>
<gene>
    <name evidence="7 9" type="primary">proA</name>
    <name evidence="9" type="ORF">TICRE_17980</name>
</gene>
<evidence type="ECO:0000256" key="2">
    <source>
        <dbReference type="ARBA" id="ARBA00022605"/>
    </source>
</evidence>
<keyword evidence="3 7" id="KW-0641">Proline biosynthesis</keyword>
<dbReference type="Pfam" id="PF00171">
    <property type="entry name" value="Aldedh"/>
    <property type="match status" value="2"/>
</dbReference>
<evidence type="ECO:0000259" key="8">
    <source>
        <dbReference type="Pfam" id="PF00171"/>
    </source>
</evidence>
<sequence>MSYMESKGIALRNAEKQLSIASTRDKNLALQKVAESIKNNRQEILNANQKDVDISRKNNMTEALIDRLMLDDDRLDGIIEGINTVIKLQDPVWQSNKVWTIENGLTISQMTTPLGVLGIVYESRPNVTVDAFSLALKSGNCIILRGSSSAINSNIALVKAIKEGLQNSPISKEVVQFIEDTNRDLVLDMLNANDYIDLIIPRGGKGLIQFVIQNSTVPTLQTGEGNCHIFVDKSADLNKALDILINAKTQRLGVCNACETLLVHQDIKEKFLPMVYENLKEKIELRGCNNTKTIINIKDALEKDYKEEFLDAILAIKVVNDIDEAIEHVNKYGTKHSEAIITEDLTNANRFQRRVDASTIYVNASTRFTDGSEFGFGAEMGISTQKIHARGPIGLEQLVTYKYLVMGEGQIRK</sequence>
<dbReference type="NCBIfam" id="TIGR00407">
    <property type="entry name" value="proA"/>
    <property type="match status" value="1"/>
</dbReference>
<comment type="catalytic activity">
    <reaction evidence="6 7">
        <text>L-glutamate 5-semialdehyde + phosphate + NADP(+) = L-glutamyl 5-phosphate + NADPH + H(+)</text>
        <dbReference type="Rhea" id="RHEA:19541"/>
        <dbReference type="ChEBI" id="CHEBI:15378"/>
        <dbReference type="ChEBI" id="CHEBI:43474"/>
        <dbReference type="ChEBI" id="CHEBI:57783"/>
        <dbReference type="ChEBI" id="CHEBI:58066"/>
        <dbReference type="ChEBI" id="CHEBI:58274"/>
        <dbReference type="ChEBI" id="CHEBI:58349"/>
        <dbReference type="EC" id="1.2.1.41"/>
    </reaction>
</comment>
<evidence type="ECO:0000256" key="3">
    <source>
        <dbReference type="ARBA" id="ARBA00022650"/>
    </source>
</evidence>
<dbReference type="Gene3D" id="3.40.309.10">
    <property type="entry name" value="Aldehyde Dehydrogenase, Chain A, domain 2"/>
    <property type="match status" value="1"/>
</dbReference>
<dbReference type="InterPro" id="IPR012134">
    <property type="entry name" value="Glu-5-SA_DH"/>
</dbReference>
<dbReference type="PIRSF" id="PIRSF000151">
    <property type="entry name" value="GPR"/>
    <property type="match status" value="1"/>
</dbReference>
<keyword evidence="4 7" id="KW-0521">NADP</keyword>
<dbReference type="InterPro" id="IPR016163">
    <property type="entry name" value="Ald_DH_C"/>
</dbReference>
<dbReference type="GO" id="GO:0005737">
    <property type="term" value="C:cytoplasm"/>
    <property type="evidence" value="ECO:0007669"/>
    <property type="project" value="UniProtKB-SubCell"/>
</dbReference>